<keyword evidence="2" id="KW-1185">Reference proteome</keyword>
<name>A0A9P6AHQ3_9AGAM</name>
<evidence type="ECO:0000313" key="2">
    <source>
        <dbReference type="Proteomes" id="UP000886523"/>
    </source>
</evidence>
<accession>A0A9P6AHQ3</accession>
<evidence type="ECO:0000313" key="1">
    <source>
        <dbReference type="EMBL" id="KAF9506029.1"/>
    </source>
</evidence>
<comment type="caution">
    <text evidence="1">The sequence shown here is derived from an EMBL/GenBank/DDBJ whole genome shotgun (WGS) entry which is preliminary data.</text>
</comment>
<proteinExistence type="predicted"/>
<organism evidence="1 2">
    <name type="scientific">Hydnum rufescens UP504</name>
    <dbReference type="NCBI Taxonomy" id="1448309"/>
    <lineage>
        <taxon>Eukaryota</taxon>
        <taxon>Fungi</taxon>
        <taxon>Dikarya</taxon>
        <taxon>Basidiomycota</taxon>
        <taxon>Agaricomycotina</taxon>
        <taxon>Agaricomycetes</taxon>
        <taxon>Cantharellales</taxon>
        <taxon>Hydnaceae</taxon>
        <taxon>Hydnum</taxon>
    </lineage>
</organism>
<reference evidence="1" key="1">
    <citation type="journal article" date="2020" name="Nat. Commun.">
        <title>Large-scale genome sequencing of mycorrhizal fungi provides insights into the early evolution of symbiotic traits.</title>
        <authorList>
            <person name="Miyauchi S."/>
            <person name="Kiss E."/>
            <person name="Kuo A."/>
            <person name="Drula E."/>
            <person name="Kohler A."/>
            <person name="Sanchez-Garcia M."/>
            <person name="Morin E."/>
            <person name="Andreopoulos B."/>
            <person name="Barry K.W."/>
            <person name="Bonito G."/>
            <person name="Buee M."/>
            <person name="Carver A."/>
            <person name="Chen C."/>
            <person name="Cichocki N."/>
            <person name="Clum A."/>
            <person name="Culley D."/>
            <person name="Crous P.W."/>
            <person name="Fauchery L."/>
            <person name="Girlanda M."/>
            <person name="Hayes R.D."/>
            <person name="Keri Z."/>
            <person name="LaButti K."/>
            <person name="Lipzen A."/>
            <person name="Lombard V."/>
            <person name="Magnuson J."/>
            <person name="Maillard F."/>
            <person name="Murat C."/>
            <person name="Nolan M."/>
            <person name="Ohm R.A."/>
            <person name="Pangilinan J."/>
            <person name="Pereira M.F."/>
            <person name="Perotto S."/>
            <person name="Peter M."/>
            <person name="Pfister S."/>
            <person name="Riley R."/>
            <person name="Sitrit Y."/>
            <person name="Stielow J.B."/>
            <person name="Szollosi G."/>
            <person name="Zifcakova L."/>
            <person name="Stursova M."/>
            <person name="Spatafora J.W."/>
            <person name="Tedersoo L."/>
            <person name="Vaario L.M."/>
            <person name="Yamada A."/>
            <person name="Yan M."/>
            <person name="Wang P."/>
            <person name="Xu J."/>
            <person name="Bruns T."/>
            <person name="Baldrian P."/>
            <person name="Vilgalys R."/>
            <person name="Dunand C."/>
            <person name="Henrissat B."/>
            <person name="Grigoriev I.V."/>
            <person name="Hibbett D."/>
            <person name="Nagy L.G."/>
            <person name="Martin F.M."/>
        </authorList>
    </citation>
    <scope>NUCLEOTIDE SEQUENCE</scope>
    <source>
        <strain evidence="1">UP504</strain>
    </source>
</reference>
<protein>
    <submittedName>
        <fullName evidence="1">Uncharacterized protein</fullName>
    </submittedName>
</protein>
<dbReference type="Proteomes" id="UP000886523">
    <property type="component" value="Unassembled WGS sequence"/>
</dbReference>
<gene>
    <name evidence="1" type="ORF">BS47DRAFT_1399863</name>
</gene>
<sequence>MGLITQPFLRPIESTVFPYNTTSPDKTKECRYDMLQDLVEFLLPPRYTWKSLSQQDLELGTTVEDAEGEDPEPGMSRMVRFESGSHRNDVALPPPQGNTIQRKGLLPLSLMSTRGNYSKLTERWLDSAIFHRRFLDAYLITVIEHRISHRIQGPFDTFMSGFSQLIARELTDALSKHVTIWDPGPRCKSKPKNGIRRNVICTSGSNQERMIELVT</sequence>
<dbReference type="AlphaFoldDB" id="A0A9P6AHQ3"/>
<dbReference type="EMBL" id="MU129127">
    <property type="protein sequence ID" value="KAF9506029.1"/>
    <property type="molecule type" value="Genomic_DNA"/>
</dbReference>